<dbReference type="InterPro" id="IPR030392">
    <property type="entry name" value="S74_ICA"/>
</dbReference>
<protein>
    <recommendedName>
        <fullName evidence="2">Peptidase S74 domain-containing protein</fullName>
    </recommendedName>
</protein>
<feature type="compositionally biased region" description="Basic and acidic residues" evidence="1">
    <location>
        <begin position="414"/>
        <end position="431"/>
    </location>
</feature>
<accession>A0ABQ1GSK3</accession>
<dbReference type="RefSeq" id="WP_373283384.1">
    <property type="nucleotide sequence ID" value="NZ_BMFZ01000006.1"/>
</dbReference>
<name>A0ABQ1GSK3_9GAMM</name>
<evidence type="ECO:0000313" key="3">
    <source>
        <dbReference type="EMBL" id="GGA49530.1"/>
    </source>
</evidence>
<dbReference type="Proteomes" id="UP000627464">
    <property type="component" value="Unassembled WGS sequence"/>
</dbReference>
<evidence type="ECO:0000259" key="2">
    <source>
        <dbReference type="PROSITE" id="PS51688"/>
    </source>
</evidence>
<organism evidence="3 4">
    <name type="scientific">Hafnia psychrotolerans</name>
    <dbReference type="NCBI Taxonomy" id="1477018"/>
    <lineage>
        <taxon>Bacteria</taxon>
        <taxon>Pseudomonadati</taxon>
        <taxon>Pseudomonadota</taxon>
        <taxon>Gammaproteobacteria</taxon>
        <taxon>Enterobacterales</taxon>
        <taxon>Hafniaceae</taxon>
        <taxon>Hafnia</taxon>
    </lineage>
</organism>
<gene>
    <name evidence="3" type="ORF">GCM10011328_26060</name>
</gene>
<sequence>MSAGTIALTNNSDTVTGTGTAFTTDLKPNDFIIVIVGGVTYTLAVKAIASATSLTLVTAYGGPTASGNAWTAVPNATLVGITAQVASDVAKAIRGLNLDKANWQQVFSGTGNITVNLPDGSSFTGPAWNSITTALSSKADLVSGAVPIAQGGTGAKTKADAWTALATYGTTAGTAAQGNDSRLTTVNAKSGGVVTSALTVAGSLATSGGSVTVDGRVTAGNGDVTNTLTFISPDASFNSYLQYYLASGSYHCTRIVQNGTATFVARSSGACYAASFNPTSDSRLKFNKSFIDNALSKMLTLRGMTYDLNGSRKAGVIAQDARKVLPETVSETGDPLSLSDGTIIEDPLAMDYTGLTALNVEATKELVKLLRFSLEDPASAKEKLDILIAGFNLSNDDLNESSEEVESNLLNPPKNEKYEASKTASDARLRG</sequence>
<evidence type="ECO:0000256" key="1">
    <source>
        <dbReference type="SAM" id="MobiDB-lite"/>
    </source>
</evidence>
<dbReference type="PROSITE" id="PS51688">
    <property type="entry name" value="ICA"/>
    <property type="match status" value="1"/>
</dbReference>
<proteinExistence type="predicted"/>
<evidence type="ECO:0000313" key="4">
    <source>
        <dbReference type="Proteomes" id="UP000627464"/>
    </source>
</evidence>
<comment type="caution">
    <text evidence="3">The sequence shown here is derived from an EMBL/GenBank/DDBJ whole genome shotgun (WGS) entry which is preliminary data.</text>
</comment>
<feature type="region of interest" description="Disordered" evidence="1">
    <location>
        <begin position="400"/>
        <end position="431"/>
    </location>
</feature>
<reference evidence="4" key="1">
    <citation type="journal article" date="2019" name="Int. J. Syst. Evol. Microbiol.">
        <title>The Global Catalogue of Microorganisms (GCM) 10K type strain sequencing project: providing services to taxonomists for standard genome sequencing and annotation.</title>
        <authorList>
            <consortium name="The Broad Institute Genomics Platform"/>
            <consortium name="The Broad Institute Genome Sequencing Center for Infectious Disease"/>
            <person name="Wu L."/>
            <person name="Ma J."/>
        </authorList>
    </citation>
    <scope>NUCLEOTIDE SEQUENCE [LARGE SCALE GENOMIC DNA]</scope>
    <source>
        <strain evidence="4">CGMCC 1.12806</strain>
    </source>
</reference>
<feature type="domain" description="Peptidase S74" evidence="2">
    <location>
        <begin position="280"/>
        <end position="378"/>
    </location>
</feature>
<keyword evidence="4" id="KW-1185">Reference proteome</keyword>
<dbReference type="Pfam" id="PF13884">
    <property type="entry name" value="Peptidase_S74"/>
    <property type="match status" value="1"/>
</dbReference>
<dbReference type="EMBL" id="BMFZ01000006">
    <property type="protein sequence ID" value="GGA49530.1"/>
    <property type="molecule type" value="Genomic_DNA"/>
</dbReference>